<gene>
    <name evidence="1" type="ORF">HCA55_09380</name>
</gene>
<reference evidence="1 2" key="1">
    <citation type="submission" date="2020-03" db="EMBL/GenBank/DDBJ databases">
        <title>Soil Listeria distribution.</title>
        <authorList>
            <person name="Liao J."/>
            <person name="Wiedmann M."/>
        </authorList>
    </citation>
    <scope>NUCLEOTIDE SEQUENCE [LARGE SCALE GENOMIC DNA]</scope>
    <source>
        <strain evidence="1 2">FSL L7-0990</strain>
    </source>
</reference>
<dbReference type="RefSeq" id="WP_185545084.1">
    <property type="nucleotide sequence ID" value="NZ_JAARVD010000004.1"/>
</dbReference>
<protein>
    <submittedName>
        <fullName evidence="1">Uncharacterized protein</fullName>
    </submittedName>
</protein>
<proteinExistence type="predicted"/>
<dbReference type="AlphaFoldDB" id="A0A842B1Z8"/>
<sequence>MDNKDSKNSTETLFTMKMLAELANVTKPTIFRFLEKEGISEATMKGNTKYYDESVRNVVINRFTERNKNDKNNGYDNDKRTDETTLLLNELKERYSKTIDEKNSEIEYLRKALDQQQ</sequence>
<dbReference type="EMBL" id="JAARVD010000004">
    <property type="protein sequence ID" value="MBC1796941.1"/>
    <property type="molecule type" value="Genomic_DNA"/>
</dbReference>
<accession>A0A842B1Z8</accession>
<evidence type="ECO:0000313" key="1">
    <source>
        <dbReference type="EMBL" id="MBC1796941.1"/>
    </source>
</evidence>
<comment type="caution">
    <text evidence="1">The sequence shown here is derived from an EMBL/GenBank/DDBJ whole genome shotgun (WGS) entry which is preliminary data.</text>
</comment>
<dbReference type="Proteomes" id="UP000548082">
    <property type="component" value="Unassembled WGS sequence"/>
</dbReference>
<evidence type="ECO:0000313" key="2">
    <source>
        <dbReference type="Proteomes" id="UP000548082"/>
    </source>
</evidence>
<organism evidence="1 2">
    <name type="scientific">Listeria booriae</name>
    <dbReference type="NCBI Taxonomy" id="1552123"/>
    <lineage>
        <taxon>Bacteria</taxon>
        <taxon>Bacillati</taxon>
        <taxon>Bacillota</taxon>
        <taxon>Bacilli</taxon>
        <taxon>Bacillales</taxon>
        <taxon>Listeriaceae</taxon>
        <taxon>Listeria</taxon>
    </lineage>
</organism>
<name>A0A842B1Z8_9LIST</name>